<evidence type="ECO:0000313" key="1">
    <source>
        <dbReference type="EMBL" id="AOV97367.1"/>
    </source>
</evidence>
<evidence type="ECO:0000313" key="3">
    <source>
        <dbReference type="Proteomes" id="UP000175893"/>
    </source>
</evidence>
<dbReference type="Pfam" id="PF06366">
    <property type="entry name" value="FlhE"/>
    <property type="match status" value="1"/>
</dbReference>
<gene>
    <name evidence="2" type="primary">flhE</name>
    <name evidence="1" type="ORF">A9798_10605</name>
    <name evidence="2" type="ORF">NCTC12121_02298</name>
</gene>
<dbReference type="Proteomes" id="UP000175893">
    <property type="component" value="Chromosome"/>
</dbReference>
<dbReference type="InterPro" id="IPR009420">
    <property type="entry name" value="FlhE"/>
</dbReference>
<reference evidence="1 3" key="1">
    <citation type="submission" date="2016-06" db="EMBL/GenBank/DDBJ databases">
        <title>Complete genome sequence of Edwardsiella hoshinae ATCC 35051.</title>
        <authorList>
            <person name="Reichley S.R."/>
            <person name="Waldbieser G.C."/>
            <person name="Lawrence M.L."/>
            <person name="Griffin M.J."/>
        </authorList>
    </citation>
    <scope>NUCLEOTIDE SEQUENCE [LARGE SCALE GENOMIC DNA]</scope>
    <source>
        <strain evidence="1 3">ATCC 35051</strain>
    </source>
</reference>
<dbReference type="EMBL" id="UFXZ01000001">
    <property type="protein sequence ID" value="STC89713.1"/>
    <property type="molecule type" value="Genomic_DNA"/>
</dbReference>
<sequence length="135" mass="14243">MRPLIALCLWGWLAMAWGAAGGSWSAESSGLPLSQLGVVRNQPQLAPLPGQVPAGARIDDVLWQISLLSPAPTGLTLQLCTTRRCMALDGLSGRALGLSGEPADSTLRVVMWVAGQGSLYPPINVVSQQVIVNYH</sequence>
<keyword evidence="2" id="KW-0282">Flagellum</keyword>
<proteinExistence type="predicted"/>
<dbReference type="STRING" id="93378.A9798_10605"/>
<evidence type="ECO:0000313" key="2">
    <source>
        <dbReference type="EMBL" id="STC89713.1"/>
    </source>
</evidence>
<dbReference type="OrthoDB" id="6521367at2"/>
<evidence type="ECO:0000313" key="4">
    <source>
        <dbReference type="Proteomes" id="UP000255248"/>
    </source>
</evidence>
<keyword evidence="2" id="KW-0969">Cilium</keyword>
<dbReference type="RefSeq" id="WP_024524354.1">
    <property type="nucleotide sequence ID" value="NZ_CP016043.1"/>
</dbReference>
<dbReference type="EMBL" id="CP016043">
    <property type="protein sequence ID" value="AOV97367.1"/>
    <property type="molecule type" value="Genomic_DNA"/>
</dbReference>
<dbReference type="KEGG" id="eho:A9798_10605"/>
<name>A0A376DIH8_9GAMM</name>
<protein>
    <submittedName>
        <fullName evidence="1 2">Flagellar protein FlhE</fullName>
    </submittedName>
</protein>
<keyword evidence="3" id="KW-1185">Reference proteome</keyword>
<accession>A0A376DIH8</accession>
<organism evidence="2 4">
    <name type="scientific">Edwardsiella hoshinae</name>
    <dbReference type="NCBI Taxonomy" id="93378"/>
    <lineage>
        <taxon>Bacteria</taxon>
        <taxon>Pseudomonadati</taxon>
        <taxon>Pseudomonadota</taxon>
        <taxon>Gammaproteobacteria</taxon>
        <taxon>Enterobacterales</taxon>
        <taxon>Hafniaceae</taxon>
        <taxon>Edwardsiella</taxon>
    </lineage>
</organism>
<dbReference type="AlphaFoldDB" id="A0A376DIH8"/>
<dbReference type="Proteomes" id="UP000255248">
    <property type="component" value="Unassembled WGS sequence"/>
</dbReference>
<keyword evidence="2" id="KW-0966">Cell projection</keyword>
<reference evidence="2 4" key="2">
    <citation type="submission" date="2018-06" db="EMBL/GenBank/DDBJ databases">
        <authorList>
            <consortium name="Pathogen Informatics"/>
            <person name="Doyle S."/>
        </authorList>
    </citation>
    <scope>NUCLEOTIDE SEQUENCE [LARGE SCALE GENOMIC DNA]</scope>
    <source>
        <strain evidence="2 4">NCTC12121</strain>
    </source>
</reference>